<keyword evidence="5" id="KW-1185">Reference proteome</keyword>
<feature type="domain" description="HPt" evidence="3">
    <location>
        <begin position="6"/>
        <end position="109"/>
    </location>
</feature>
<dbReference type="SUPFAM" id="SSF47226">
    <property type="entry name" value="Histidine-containing phosphotransfer domain, HPT domain"/>
    <property type="match status" value="1"/>
</dbReference>
<evidence type="ECO:0000256" key="2">
    <source>
        <dbReference type="PROSITE-ProRule" id="PRU00110"/>
    </source>
</evidence>
<organism evidence="4 5">
    <name type="scientific">Altericroceibacterium endophyticum</name>
    <dbReference type="NCBI Taxonomy" id="1808508"/>
    <lineage>
        <taxon>Bacteria</taxon>
        <taxon>Pseudomonadati</taxon>
        <taxon>Pseudomonadota</taxon>
        <taxon>Alphaproteobacteria</taxon>
        <taxon>Sphingomonadales</taxon>
        <taxon>Erythrobacteraceae</taxon>
        <taxon>Altericroceibacterium</taxon>
    </lineage>
</organism>
<dbReference type="Proteomes" id="UP000438476">
    <property type="component" value="Unassembled WGS sequence"/>
</dbReference>
<feature type="modified residue" description="Phosphohistidine" evidence="2">
    <location>
        <position position="52"/>
    </location>
</feature>
<dbReference type="GO" id="GO:0000160">
    <property type="term" value="P:phosphorelay signal transduction system"/>
    <property type="evidence" value="ECO:0007669"/>
    <property type="project" value="UniProtKB-KW"/>
</dbReference>
<dbReference type="Pfam" id="PF01627">
    <property type="entry name" value="Hpt"/>
    <property type="match status" value="1"/>
</dbReference>
<dbReference type="InterPro" id="IPR036641">
    <property type="entry name" value="HPT_dom_sf"/>
</dbReference>
<gene>
    <name evidence="4" type="ORF">GRI91_09925</name>
</gene>
<dbReference type="OrthoDB" id="7727658at2"/>
<dbReference type="EMBL" id="WTYT01000004">
    <property type="protein sequence ID" value="MXO66071.1"/>
    <property type="molecule type" value="Genomic_DNA"/>
</dbReference>
<protein>
    <recommendedName>
        <fullName evidence="3">HPt domain-containing protein</fullName>
    </recommendedName>
</protein>
<sequence>MAEEMVSPALARVAARFTSRFPKHRAMLEEVRRDLHGNLPDLPLKEVQSMLHDLAGTAAPLGYPELGNLASDAEGKVKTLRTSDAAMSSALLQQVDDSLQRVTKELEAS</sequence>
<dbReference type="InterPro" id="IPR008207">
    <property type="entry name" value="Sig_transdc_His_kin_Hpt_dom"/>
</dbReference>
<keyword evidence="1" id="KW-0902">Two-component regulatory system</keyword>
<name>A0A6I4T7G3_9SPHN</name>
<comment type="caution">
    <text evidence="4">The sequence shown here is derived from an EMBL/GenBank/DDBJ whole genome shotgun (WGS) entry which is preliminary data.</text>
</comment>
<dbReference type="GO" id="GO:0004672">
    <property type="term" value="F:protein kinase activity"/>
    <property type="evidence" value="ECO:0007669"/>
    <property type="project" value="UniProtKB-ARBA"/>
</dbReference>
<dbReference type="Gene3D" id="1.20.120.160">
    <property type="entry name" value="HPT domain"/>
    <property type="match status" value="1"/>
</dbReference>
<proteinExistence type="predicted"/>
<accession>A0A6I4T7G3</accession>
<evidence type="ECO:0000256" key="1">
    <source>
        <dbReference type="ARBA" id="ARBA00023012"/>
    </source>
</evidence>
<keyword evidence="2" id="KW-0597">Phosphoprotein</keyword>
<evidence type="ECO:0000259" key="3">
    <source>
        <dbReference type="PROSITE" id="PS50894"/>
    </source>
</evidence>
<evidence type="ECO:0000313" key="4">
    <source>
        <dbReference type="EMBL" id="MXO66071.1"/>
    </source>
</evidence>
<dbReference type="PROSITE" id="PS50894">
    <property type="entry name" value="HPT"/>
    <property type="match status" value="1"/>
</dbReference>
<dbReference type="AlphaFoldDB" id="A0A6I4T7G3"/>
<dbReference type="RefSeq" id="WP_160736519.1">
    <property type="nucleotide sequence ID" value="NZ_WTYT01000004.1"/>
</dbReference>
<evidence type="ECO:0000313" key="5">
    <source>
        <dbReference type="Proteomes" id="UP000438476"/>
    </source>
</evidence>
<reference evidence="4 5" key="1">
    <citation type="submission" date="2019-12" db="EMBL/GenBank/DDBJ databases">
        <title>Genomic-based taxomic classification of the family Erythrobacteraceae.</title>
        <authorList>
            <person name="Xu L."/>
        </authorList>
    </citation>
    <scope>NUCLEOTIDE SEQUENCE [LARGE SCALE GENOMIC DNA]</scope>
    <source>
        <strain evidence="4 5">LMG 29518</strain>
    </source>
</reference>